<dbReference type="GO" id="GO:0005694">
    <property type="term" value="C:chromosome"/>
    <property type="evidence" value="ECO:0007669"/>
    <property type="project" value="InterPro"/>
</dbReference>
<keyword evidence="5" id="KW-0799">Topoisomerase</keyword>
<dbReference type="GO" id="GO:0003677">
    <property type="term" value="F:DNA binding"/>
    <property type="evidence" value="ECO:0007669"/>
    <property type="project" value="UniProtKB-UniRule"/>
</dbReference>
<evidence type="ECO:0000256" key="7">
    <source>
        <dbReference type="ARBA" id="ARBA00023235"/>
    </source>
</evidence>
<dbReference type="SMART" id="SM00435">
    <property type="entry name" value="TOPEUc"/>
    <property type="match status" value="1"/>
</dbReference>
<sequence>MWQKQQVTGKWNKPFFLQMKSSSGSVRVKKENEPEDDGFHIYPKENKAMKRPRDDEYVSRECEDYKPTKIKSEDDKKGKKRKQEKEDIKPKKKKWEEERHADGIKWIIKILYNVKFYYDELHFQFSNRKFSSSRAESAVRLSALAYWPTLPPSWTPLDPLRRKKKIKEENERLLQEYGLYIMDNHGERIANFHIEPPGLFRSRGDHPKMGKHKKRIMPEHIIINCSKDSKIPAAPAGHKWKEVRHDSKVTWLGEKDWQKYENARKLRICIEKIRNTYKEDWKSKEMKVRQRAVALYFIDKLALRAGNEKEEGETDTVGCCSLRVEHINLYQELDGQEFVMEFDFPGKDSIRYYNKLPVEKMVFKNLQFFMRK</sequence>
<evidence type="ECO:0000256" key="1">
    <source>
        <dbReference type="ARBA" id="ARBA00000213"/>
    </source>
</evidence>
<organism evidence="12">
    <name type="scientific">Xenopus laevis</name>
    <name type="common">African clawed frog</name>
    <dbReference type="NCBI Taxonomy" id="8355"/>
    <lineage>
        <taxon>Eukaryota</taxon>
        <taxon>Metazoa</taxon>
        <taxon>Chordata</taxon>
        <taxon>Craniata</taxon>
        <taxon>Vertebrata</taxon>
        <taxon>Euteleostomi</taxon>
        <taxon>Amphibia</taxon>
        <taxon>Batrachia</taxon>
        <taxon>Anura</taxon>
        <taxon>Pipoidea</taxon>
        <taxon>Pipidae</taxon>
        <taxon>Xenopodinae</taxon>
        <taxon>Xenopus</taxon>
        <taxon>Xenopus</taxon>
    </lineage>
</organism>
<evidence type="ECO:0000259" key="11">
    <source>
        <dbReference type="SMART" id="SM00435"/>
    </source>
</evidence>
<feature type="domain" description="DNA topoisomerase I eukaryotic-type" evidence="11">
    <location>
        <begin position="199"/>
        <end position="372"/>
    </location>
</feature>
<proteinExistence type="inferred from homology"/>
<dbReference type="PRINTS" id="PR00416">
    <property type="entry name" value="EUTPISMRASEI"/>
</dbReference>
<evidence type="ECO:0000256" key="2">
    <source>
        <dbReference type="ARBA" id="ARBA00006645"/>
    </source>
</evidence>
<evidence type="ECO:0000313" key="12">
    <source>
        <dbReference type="EMBL" id="OCT56567.1"/>
    </source>
</evidence>
<evidence type="ECO:0000256" key="4">
    <source>
        <dbReference type="ARBA" id="ARBA00019632"/>
    </source>
</evidence>
<dbReference type="GO" id="GO:0006265">
    <property type="term" value="P:DNA topological change"/>
    <property type="evidence" value="ECO:0007669"/>
    <property type="project" value="InterPro"/>
</dbReference>
<dbReference type="EMBL" id="KV467263">
    <property type="protein sequence ID" value="OCT56567.1"/>
    <property type="molecule type" value="Genomic_DNA"/>
</dbReference>
<feature type="compositionally biased region" description="Basic and acidic residues" evidence="10">
    <location>
        <begin position="28"/>
        <end position="94"/>
    </location>
</feature>
<evidence type="ECO:0000256" key="6">
    <source>
        <dbReference type="ARBA" id="ARBA00023125"/>
    </source>
</evidence>
<dbReference type="Proteomes" id="UP000694892">
    <property type="component" value="Unassembled WGS sequence"/>
</dbReference>
<dbReference type="PROSITE" id="PS52038">
    <property type="entry name" value="TOPO_IB_2"/>
    <property type="match status" value="1"/>
</dbReference>
<name>A0A974GZP8_XENLA</name>
<feature type="region of interest" description="Disordered" evidence="10">
    <location>
        <begin position="22"/>
        <end position="94"/>
    </location>
</feature>
<dbReference type="InterPro" id="IPR001631">
    <property type="entry name" value="TopoI"/>
</dbReference>
<dbReference type="InterPro" id="IPR014711">
    <property type="entry name" value="TopoI_cat_a-hlx-sub_euk"/>
</dbReference>
<evidence type="ECO:0000256" key="9">
    <source>
        <dbReference type="PROSITE-ProRule" id="PRU01382"/>
    </source>
</evidence>
<dbReference type="SUPFAM" id="SSF56741">
    <property type="entry name" value="Eukaryotic DNA topoisomerase I, N-terminal DNA-binding fragment"/>
    <property type="match status" value="1"/>
</dbReference>
<evidence type="ECO:0000256" key="10">
    <source>
        <dbReference type="SAM" id="MobiDB-lite"/>
    </source>
</evidence>
<dbReference type="Gene3D" id="3.90.15.10">
    <property type="entry name" value="Topoisomerase I, Chain A, domain 3"/>
    <property type="match status" value="1"/>
</dbReference>
<dbReference type="InterPro" id="IPR013030">
    <property type="entry name" value="DNA_topo_DNA_db_N_dom2"/>
</dbReference>
<comment type="caution">
    <text evidence="9">Lacks conserved residue(s) required for the propagation of feature annotation.</text>
</comment>
<dbReference type="PANTHER" id="PTHR10290:SF5">
    <property type="entry name" value="DNA TOPOISOMERASE 1"/>
    <property type="match status" value="1"/>
</dbReference>
<comment type="similarity">
    <text evidence="2">Belongs to the type IB topoisomerase family.</text>
</comment>
<dbReference type="GO" id="GO:0005730">
    <property type="term" value="C:nucleolus"/>
    <property type="evidence" value="ECO:0007669"/>
    <property type="project" value="TreeGrafter"/>
</dbReference>
<dbReference type="GO" id="GO:0006260">
    <property type="term" value="P:DNA replication"/>
    <property type="evidence" value="ECO:0007669"/>
    <property type="project" value="TreeGrafter"/>
</dbReference>
<comment type="catalytic activity">
    <reaction evidence="1">
        <text>ATP-independent breakage of single-stranded DNA, followed by passage and rejoining.</text>
        <dbReference type="EC" id="5.6.2.1"/>
    </reaction>
</comment>
<dbReference type="InterPro" id="IPR013499">
    <property type="entry name" value="TopoI_euk"/>
</dbReference>
<dbReference type="SUPFAM" id="SSF56349">
    <property type="entry name" value="DNA breaking-rejoining enzymes"/>
    <property type="match status" value="1"/>
</dbReference>
<reference evidence="12" key="1">
    <citation type="submission" date="2016-05" db="EMBL/GenBank/DDBJ databases">
        <title>WGS assembly of Xenopus laevis.</title>
        <authorList>
            <person name="Session A."/>
            <person name="Uno Y."/>
            <person name="Kwon T."/>
            <person name="Chapman J."/>
            <person name="Toyoda A."/>
            <person name="Takahashi S."/>
            <person name="Fukui A."/>
            <person name="Hikosaka A."/>
            <person name="Putnam N."/>
            <person name="Stites J."/>
            <person name="Van Heeringen S."/>
            <person name="Quigley I."/>
            <person name="Heinz S."/>
            <person name="Hellsten U."/>
            <person name="Lyons J."/>
            <person name="Suzuki A."/>
            <person name="Kondo M."/>
            <person name="Ogino H."/>
            <person name="Ochi H."/>
            <person name="Bogdanovic O."/>
            <person name="Lister R."/>
            <person name="Georgiou G."/>
            <person name="Paranjpe S."/>
            <person name="Van Kruijsbergen I."/>
            <person name="Mozaffari S."/>
            <person name="Shu S."/>
            <person name="Schmutz J."/>
            <person name="Jenkins J."/>
            <person name="Grimwood J."/>
            <person name="Carlson J."/>
            <person name="Mitros T."/>
            <person name="Simakov O."/>
            <person name="Heald R."/>
            <person name="Miller K."/>
            <person name="Haudenschild C."/>
            <person name="Kuroki Y."/>
            <person name="Tanaka T."/>
            <person name="Michiue T."/>
            <person name="Watanabe M."/>
            <person name="Kinoshita T."/>
            <person name="Ohta Y."/>
            <person name="Mawaribuchi S."/>
            <person name="Suzuki Y."/>
            <person name="Haramoto Y."/>
            <person name="Yamamoto T."/>
            <person name="Takagi C."/>
            <person name="Kitzman J."/>
            <person name="Shendure J."/>
            <person name="Nakayama T."/>
            <person name="Izutsu Y."/>
            <person name="Robert J."/>
            <person name="Dichmann D."/>
            <person name="Flajnik M."/>
            <person name="Houston D."/>
            <person name="Marcotte E."/>
            <person name="Wallingford J."/>
            <person name="Ito Y."/>
            <person name="Asashima M."/>
            <person name="Ueno N."/>
            <person name="Matsuda Y."/>
            <person name="Jan Veenstra G."/>
            <person name="Fujiyama A."/>
            <person name="Harland R."/>
            <person name="Taira M."/>
            <person name="Rokhsar D.S."/>
        </authorList>
    </citation>
    <scope>NUCLEOTIDE SEQUENCE</scope>
    <source>
        <strain evidence="12">J</strain>
        <tissue evidence="12">Blood</tissue>
    </source>
</reference>
<evidence type="ECO:0000256" key="5">
    <source>
        <dbReference type="ARBA" id="ARBA00023029"/>
    </source>
</evidence>
<dbReference type="Gene3D" id="2.170.11.10">
    <property type="entry name" value="DNA Topoisomerase I, domain 2"/>
    <property type="match status" value="1"/>
</dbReference>
<gene>
    <name evidence="12" type="ORF">XELAEV_18004666mg</name>
</gene>
<accession>A0A974GZP8</accession>
<dbReference type="EC" id="5.6.2.1" evidence="3"/>
<dbReference type="InterPro" id="IPR013500">
    <property type="entry name" value="TopoI_cat_euk"/>
</dbReference>
<dbReference type="PANTHER" id="PTHR10290">
    <property type="entry name" value="DNA TOPOISOMERASE I"/>
    <property type="match status" value="1"/>
</dbReference>
<keyword evidence="7" id="KW-0413">Isomerase</keyword>
<evidence type="ECO:0000256" key="8">
    <source>
        <dbReference type="ARBA" id="ARBA00033297"/>
    </source>
</evidence>
<dbReference type="GO" id="GO:0007059">
    <property type="term" value="P:chromosome segregation"/>
    <property type="evidence" value="ECO:0007669"/>
    <property type="project" value="TreeGrafter"/>
</dbReference>
<keyword evidence="6 9" id="KW-0238">DNA-binding</keyword>
<evidence type="ECO:0000256" key="3">
    <source>
        <dbReference type="ARBA" id="ARBA00012891"/>
    </source>
</evidence>
<protein>
    <recommendedName>
        <fullName evidence="4">DNA topoisomerase 1</fullName>
        <ecNumber evidence="3">5.6.2.1</ecNumber>
    </recommendedName>
    <alternativeName>
        <fullName evidence="8">DNA topoisomerase I</fullName>
    </alternativeName>
</protein>
<dbReference type="GO" id="GO:0048511">
    <property type="term" value="P:rhythmic process"/>
    <property type="evidence" value="ECO:0007669"/>
    <property type="project" value="UniProtKB-KW"/>
</dbReference>
<dbReference type="GO" id="GO:0003917">
    <property type="term" value="F:DNA topoisomerase type I (single strand cut, ATP-independent) activity"/>
    <property type="evidence" value="ECO:0007669"/>
    <property type="project" value="UniProtKB-EC"/>
</dbReference>
<dbReference type="InterPro" id="IPR011010">
    <property type="entry name" value="DNA_brk_join_enz"/>
</dbReference>
<dbReference type="AlphaFoldDB" id="A0A974GZP8"/>
<dbReference type="InterPro" id="IPR051062">
    <property type="entry name" value="Topoisomerase_IB"/>
</dbReference>
<dbReference type="InterPro" id="IPR036202">
    <property type="entry name" value="TopoI_DNA-bd_euk_N_sf"/>
</dbReference>
<dbReference type="Pfam" id="PF01028">
    <property type="entry name" value="Topoisom_I"/>
    <property type="match status" value="1"/>
</dbReference>